<name>A0A402DL54_MICAE</name>
<dbReference type="Pfam" id="PF01850">
    <property type="entry name" value="PIN"/>
    <property type="match status" value="1"/>
</dbReference>
<dbReference type="InterPro" id="IPR029060">
    <property type="entry name" value="PIN-like_dom_sf"/>
</dbReference>
<dbReference type="PANTHER" id="PTHR36173">
    <property type="entry name" value="RIBONUCLEASE VAPC16-RELATED"/>
    <property type="match status" value="1"/>
</dbReference>
<dbReference type="InterPro" id="IPR052919">
    <property type="entry name" value="TA_system_RNase"/>
</dbReference>
<dbReference type="InterPro" id="IPR041705">
    <property type="entry name" value="PIN_Sll0205"/>
</dbReference>
<dbReference type="InterPro" id="IPR002716">
    <property type="entry name" value="PIN_dom"/>
</dbReference>
<gene>
    <name evidence="2" type="ORF">MiAbB_04864</name>
</gene>
<dbReference type="CDD" id="cd09872">
    <property type="entry name" value="PIN_Sll0205-like"/>
    <property type="match status" value="1"/>
</dbReference>
<comment type="caution">
    <text evidence="2">The sequence shown here is derived from an EMBL/GenBank/DDBJ whole genome shotgun (WGS) entry which is preliminary data.</text>
</comment>
<dbReference type="Gene3D" id="3.40.50.1010">
    <property type="entry name" value="5'-nuclease"/>
    <property type="match status" value="1"/>
</dbReference>
<reference evidence="3" key="1">
    <citation type="submission" date="2018-12" db="EMBL/GenBank/DDBJ databases">
        <title>Genome sequence of Microcystis aeruginosa NIES-4285.</title>
        <authorList>
            <person name="Tanabe Y."/>
        </authorList>
    </citation>
    <scope>NUCLEOTIDE SEQUENCE [LARGE SCALE GENOMIC DNA]</scope>
    <source>
        <strain evidence="3">NIES-4285</strain>
    </source>
</reference>
<dbReference type="PANTHER" id="PTHR36173:SF1">
    <property type="entry name" value="RIBONUCLEASE VAPC22"/>
    <property type="match status" value="1"/>
</dbReference>
<evidence type="ECO:0000259" key="1">
    <source>
        <dbReference type="Pfam" id="PF01850"/>
    </source>
</evidence>
<proteinExistence type="predicted"/>
<dbReference type="AlphaFoldDB" id="A0A402DL54"/>
<dbReference type="EMBL" id="BIFY01000225">
    <property type="protein sequence ID" value="GCE62909.1"/>
    <property type="molecule type" value="Genomic_DNA"/>
</dbReference>
<organism evidence="2 3">
    <name type="scientific">Microcystis aeruginosa NIES-4285</name>
    <dbReference type="NCBI Taxonomy" id="2497681"/>
    <lineage>
        <taxon>Bacteria</taxon>
        <taxon>Bacillati</taxon>
        <taxon>Cyanobacteriota</taxon>
        <taxon>Cyanophyceae</taxon>
        <taxon>Oscillatoriophycideae</taxon>
        <taxon>Chroococcales</taxon>
        <taxon>Microcystaceae</taxon>
        <taxon>Microcystis</taxon>
    </lineage>
</organism>
<dbReference type="Proteomes" id="UP000289660">
    <property type="component" value="Unassembled WGS sequence"/>
</dbReference>
<evidence type="ECO:0000313" key="2">
    <source>
        <dbReference type="EMBL" id="GCE62909.1"/>
    </source>
</evidence>
<sequence length="133" mass="15187">MIILDTHIWFWYINENFEQFPLEWTAQIRQADSVGVSPISCYEIALAHHKGRLALDIPIQQWLIDALNPSGIELLPLTPEITLRAVNLSPVHKDPFDRIIIGTALLLVQPWNIKQNSPVLIAYFPNIPNSKII</sequence>
<feature type="domain" description="PIN" evidence="1">
    <location>
        <begin position="2"/>
        <end position="106"/>
    </location>
</feature>
<dbReference type="SUPFAM" id="SSF88723">
    <property type="entry name" value="PIN domain-like"/>
    <property type="match status" value="1"/>
</dbReference>
<protein>
    <submittedName>
        <fullName evidence="2">Ribonuclease VapC22</fullName>
    </submittedName>
</protein>
<accession>A0A402DL54</accession>
<evidence type="ECO:0000313" key="3">
    <source>
        <dbReference type="Proteomes" id="UP000289660"/>
    </source>
</evidence>